<gene>
    <name evidence="4" type="ORF">P43SY_002104</name>
</gene>
<dbReference type="PRINTS" id="PR00364">
    <property type="entry name" value="DISEASERSIST"/>
</dbReference>
<name>A0AAD5MAL4_PYTIN</name>
<dbReference type="Gene3D" id="1.25.40.10">
    <property type="entry name" value="Tetratricopeptide repeat domain"/>
    <property type="match status" value="1"/>
</dbReference>
<reference evidence="4" key="1">
    <citation type="submission" date="2021-12" db="EMBL/GenBank/DDBJ databases">
        <title>Prjna785345.</title>
        <authorList>
            <person name="Rujirawat T."/>
            <person name="Krajaejun T."/>
        </authorList>
    </citation>
    <scope>NUCLEOTIDE SEQUENCE</scope>
    <source>
        <strain evidence="4">Pi057C3</strain>
    </source>
</reference>
<feature type="compositionally biased region" description="Polar residues" evidence="1">
    <location>
        <begin position="1251"/>
        <end position="1261"/>
    </location>
</feature>
<keyword evidence="5" id="KW-1185">Reference proteome</keyword>
<dbReference type="SUPFAM" id="SSF48452">
    <property type="entry name" value="TPR-like"/>
    <property type="match status" value="1"/>
</dbReference>
<feature type="region of interest" description="Disordered" evidence="1">
    <location>
        <begin position="1273"/>
        <end position="1292"/>
    </location>
</feature>
<comment type="caution">
    <text evidence="4">The sequence shown here is derived from an EMBL/GenBank/DDBJ whole genome shotgun (WGS) entry which is preliminary data.</text>
</comment>
<organism evidence="4 5">
    <name type="scientific">Pythium insidiosum</name>
    <name type="common">Pythiosis disease agent</name>
    <dbReference type="NCBI Taxonomy" id="114742"/>
    <lineage>
        <taxon>Eukaryota</taxon>
        <taxon>Sar</taxon>
        <taxon>Stramenopiles</taxon>
        <taxon>Oomycota</taxon>
        <taxon>Peronosporomycetes</taxon>
        <taxon>Pythiales</taxon>
        <taxon>Pythiaceae</taxon>
        <taxon>Pythium</taxon>
    </lineage>
</organism>
<feature type="compositionally biased region" description="Basic and acidic residues" evidence="1">
    <location>
        <begin position="1303"/>
        <end position="1317"/>
    </location>
</feature>
<dbReference type="Proteomes" id="UP001209570">
    <property type="component" value="Unassembled WGS sequence"/>
</dbReference>
<feature type="region of interest" description="Disordered" evidence="1">
    <location>
        <begin position="1241"/>
        <end position="1265"/>
    </location>
</feature>
<dbReference type="Pfam" id="PF12770">
    <property type="entry name" value="CHAT"/>
    <property type="match status" value="1"/>
</dbReference>
<feature type="region of interest" description="Disordered" evidence="1">
    <location>
        <begin position="1303"/>
        <end position="1340"/>
    </location>
</feature>
<evidence type="ECO:0000256" key="1">
    <source>
        <dbReference type="SAM" id="MobiDB-lite"/>
    </source>
</evidence>
<feature type="domain" description="CHAT" evidence="3">
    <location>
        <begin position="154"/>
        <end position="378"/>
    </location>
</feature>
<dbReference type="PANTHER" id="PTHR47691">
    <property type="entry name" value="REGULATOR-RELATED"/>
    <property type="match status" value="1"/>
</dbReference>
<feature type="compositionally biased region" description="Polar residues" evidence="1">
    <location>
        <begin position="252"/>
        <end position="264"/>
    </location>
</feature>
<dbReference type="PANTHER" id="PTHR47691:SF3">
    <property type="entry name" value="HTH-TYPE TRANSCRIPTIONAL REGULATOR RV0890C-RELATED"/>
    <property type="match status" value="1"/>
</dbReference>
<dbReference type="InterPro" id="IPR011990">
    <property type="entry name" value="TPR-like_helical_dom_sf"/>
</dbReference>
<evidence type="ECO:0000259" key="3">
    <source>
        <dbReference type="Pfam" id="PF12770"/>
    </source>
</evidence>
<evidence type="ECO:0000313" key="4">
    <source>
        <dbReference type="EMBL" id="KAJ0408134.1"/>
    </source>
</evidence>
<feature type="region of interest" description="Disordered" evidence="1">
    <location>
        <begin position="788"/>
        <end position="816"/>
    </location>
</feature>
<feature type="domain" description="NACHT" evidence="2">
    <location>
        <begin position="483"/>
        <end position="627"/>
    </location>
</feature>
<feature type="compositionally biased region" description="Low complexity" evidence="1">
    <location>
        <begin position="798"/>
        <end position="814"/>
    </location>
</feature>
<dbReference type="EMBL" id="JAKCXM010000014">
    <property type="protein sequence ID" value="KAJ0408134.1"/>
    <property type="molecule type" value="Genomic_DNA"/>
</dbReference>
<protein>
    <recommendedName>
        <fullName evidence="6">CHAT domain-containing protein</fullName>
    </recommendedName>
</protein>
<sequence>MAADADVSLAELWAFVELVAAAPMDQLADAQARAALLLARRAPRAAAAVGDAAPTERGDPPVDAASDATLLCEQANERVARRMLERAASSQSSVAGSEDKSDTMSDCTTTTETSSVYGLQNTWVDLAMLYSLPFVAAEGSSASSSASATAMSTTGRLKAVPPLNVAQEQSNLQRVFLDSQRAVHTMRAVATIDSLRKVLDRGVTVLHFSGHGGRVAGKKNCLVFEDTQRTGLAHFIDAPTLRAIISDGVATSPASPDQLDTSQLVRHDSQSLDGDDGSQSASHAIANFAATRSVSSFSSFSRIGLSGTLKLVFVSSCHSREVGEVFVQAGVQHVVCVRSGDKILDDASAHFASSFYHALLAGKTIHQAFDTARVRVEADLQIPENEGNKFILLESSQVHADSCPLCSADDAPHVIEVNAATLELCSCHAGNAQFVFADISAGKWVDVSPTNRFAKTLPAIPESFVGREHELHMVAGLTTSQRFVTLRGPPGIGKSTLSIRLAHFLAERNVFPDGVAFIRLRGVQSLEGVETAIKSALYPDGGREKETPLHMLLADQKVLLVMDNMEDPINANPAATREFLVHLLQNTPNLAFLMTARQALGGGIAGFDEKVVSLNRLSHYHASDLFLRKSPRGLLLSEIGDIETQQTGKSRANSVLEALASHPLMAFLDGHPQAISLCAALLQDRSLSELTRIVLSRGVGELQVVGLAATDRSAMNTLVTSLDVSLEQVRQQYGADAIRFFSLLGLLPAGAMPADFKSLWGTKWESLVETLQRFSLLQRNRIPGFVLSNSRGLPKQAGSSSNRRTNSRTSNRHGSNYDHAMLSALKAYGDFISGKAPVNGKGTHDAADEVSAATRSDKNLLNTFTRSGRASRVAEHVEKMDSQAEIMAVCVSYSTFPFITSYARGLLGLYDDDGAKNRTLESICAADRDLFVYNTARHFWKVSHWVFQHICTLAARSSASYLILDMHESNMWMLLDLHIRMLEDWRKSGDESSVLMSGELDGHARDHMTSPPSTDAPWTSMQKVSNIVVDVACFFAHSLFLSGRHRGAWNAANKALHIAKVHKDTLSEANARKLMGILLTTETKFDEAKAQFGMALILYKAVGDKIGQAASLSAIGMIHSRKGNLRGAHNCFTKALTLYEWFKHALGQLNCHQRLANLEKKLRDGDGLRGKNAQSTGHSHHYAATRRLQGDLNRRRNGEYIVRWVGHEMSLLLELPAASSEKIQEVHAPSDSSLAARSMNSIDTEGDGIGTSATSNVTNTPKKSRLEQIIDQRERERGNPPPLTLGLPHPAVANNEVLPERLKNSSFVRRKEYDATIRRTMSSGSGEPPSVPYNDATTSA</sequence>
<feature type="region of interest" description="Disordered" evidence="1">
    <location>
        <begin position="252"/>
        <end position="278"/>
    </location>
</feature>
<dbReference type="Gene3D" id="3.40.50.300">
    <property type="entry name" value="P-loop containing nucleotide triphosphate hydrolases"/>
    <property type="match status" value="1"/>
</dbReference>
<evidence type="ECO:0008006" key="6">
    <source>
        <dbReference type="Google" id="ProtNLM"/>
    </source>
</evidence>
<evidence type="ECO:0000313" key="5">
    <source>
        <dbReference type="Proteomes" id="UP001209570"/>
    </source>
</evidence>
<dbReference type="InterPro" id="IPR027417">
    <property type="entry name" value="P-loop_NTPase"/>
</dbReference>
<accession>A0AAD5MAL4</accession>
<dbReference type="SUPFAM" id="SSF52540">
    <property type="entry name" value="P-loop containing nucleoside triphosphate hydrolases"/>
    <property type="match status" value="1"/>
</dbReference>
<feature type="region of interest" description="Disordered" evidence="1">
    <location>
        <begin position="1164"/>
        <end position="1189"/>
    </location>
</feature>
<dbReference type="InterPro" id="IPR024983">
    <property type="entry name" value="CHAT_dom"/>
</dbReference>
<dbReference type="Pfam" id="PF05729">
    <property type="entry name" value="NACHT"/>
    <property type="match status" value="1"/>
</dbReference>
<evidence type="ECO:0000259" key="2">
    <source>
        <dbReference type="Pfam" id="PF05729"/>
    </source>
</evidence>
<proteinExistence type="predicted"/>
<dbReference type="InterPro" id="IPR007111">
    <property type="entry name" value="NACHT_NTPase"/>
</dbReference>
<feature type="region of interest" description="Disordered" evidence="1">
    <location>
        <begin position="85"/>
        <end position="112"/>
    </location>
</feature>